<dbReference type="SUPFAM" id="SSF48008">
    <property type="entry name" value="GntR ligand-binding domain-like"/>
    <property type="match status" value="1"/>
</dbReference>
<keyword evidence="3" id="KW-0804">Transcription</keyword>
<sequence length="228" mass="26801">MQNHHFSSLLDNERSQLPDQIANYILKKIFTGELVQDTRLIESNIAKELNVSNIPVREAFYILESRGVIERLPRRGVRVKAISEEEMADYTSALIELFRIGIDYSRSKWNEETRHQLQQYLKEAKEQLNQKNILEYVVKVHQLCGYVFQVAGNIAFIKFYSDITYITNVYSQMNWGDVERTEIRSRYLEALVNALVDGDFEKAKESFEILTRQSLNIKDETIQRDRLQ</sequence>
<dbReference type="EMBL" id="QEVW01000006">
    <property type="protein sequence ID" value="RAW16160.1"/>
    <property type="molecule type" value="Genomic_DNA"/>
</dbReference>
<keyword evidence="2" id="KW-0238">DNA-binding</keyword>
<evidence type="ECO:0000259" key="4">
    <source>
        <dbReference type="PROSITE" id="PS50949"/>
    </source>
</evidence>
<dbReference type="AlphaFoldDB" id="A0A329QUP0"/>
<dbReference type="InterPro" id="IPR036390">
    <property type="entry name" value="WH_DNA-bd_sf"/>
</dbReference>
<proteinExistence type="predicted"/>
<reference evidence="5 6" key="1">
    <citation type="submission" date="2018-04" db="EMBL/GenBank/DDBJ databases">
        <title>Paenibacillus taichungensis Genome sequencing and assembly.</title>
        <authorList>
            <person name="Xu J."/>
            <person name="Rensing C."/>
            <person name="Mazhar H.S."/>
        </authorList>
    </citation>
    <scope>NUCLEOTIDE SEQUENCE [LARGE SCALE GENOMIC DNA]</scope>
    <source>
        <strain evidence="5 6">NC1</strain>
    </source>
</reference>
<dbReference type="GO" id="GO:0003700">
    <property type="term" value="F:DNA-binding transcription factor activity"/>
    <property type="evidence" value="ECO:0007669"/>
    <property type="project" value="InterPro"/>
</dbReference>
<evidence type="ECO:0000313" key="6">
    <source>
        <dbReference type="Proteomes" id="UP000250642"/>
    </source>
</evidence>
<comment type="caution">
    <text evidence="5">The sequence shown here is derived from an EMBL/GenBank/DDBJ whole genome shotgun (WGS) entry which is preliminary data.</text>
</comment>
<name>A0A329QUP0_9BACL</name>
<evidence type="ECO:0000256" key="2">
    <source>
        <dbReference type="ARBA" id="ARBA00023125"/>
    </source>
</evidence>
<evidence type="ECO:0000256" key="1">
    <source>
        <dbReference type="ARBA" id="ARBA00023015"/>
    </source>
</evidence>
<dbReference type="PROSITE" id="PS50949">
    <property type="entry name" value="HTH_GNTR"/>
    <property type="match status" value="1"/>
</dbReference>
<protein>
    <recommendedName>
        <fullName evidence="4">HTH gntR-type domain-containing protein</fullName>
    </recommendedName>
</protein>
<dbReference type="Proteomes" id="UP000250642">
    <property type="component" value="Unassembled WGS sequence"/>
</dbReference>
<dbReference type="SUPFAM" id="SSF46785">
    <property type="entry name" value="Winged helix' DNA-binding domain"/>
    <property type="match status" value="1"/>
</dbReference>
<dbReference type="InterPro" id="IPR036388">
    <property type="entry name" value="WH-like_DNA-bd_sf"/>
</dbReference>
<dbReference type="InterPro" id="IPR008920">
    <property type="entry name" value="TF_FadR/GntR_C"/>
</dbReference>
<dbReference type="Pfam" id="PF00392">
    <property type="entry name" value="GntR"/>
    <property type="match status" value="1"/>
</dbReference>
<organism evidence="5 6">
    <name type="scientific">Paenibacillus taichungensis</name>
    <dbReference type="NCBI Taxonomy" id="484184"/>
    <lineage>
        <taxon>Bacteria</taxon>
        <taxon>Bacillati</taxon>
        <taxon>Bacillota</taxon>
        <taxon>Bacilli</taxon>
        <taxon>Bacillales</taxon>
        <taxon>Paenibacillaceae</taxon>
        <taxon>Paenibacillus</taxon>
    </lineage>
</organism>
<keyword evidence="1" id="KW-0805">Transcription regulation</keyword>
<dbReference type="PANTHER" id="PTHR43537:SF24">
    <property type="entry name" value="GLUCONATE OPERON TRANSCRIPTIONAL REPRESSOR"/>
    <property type="match status" value="1"/>
</dbReference>
<dbReference type="CDD" id="cd07377">
    <property type="entry name" value="WHTH_GntR"/>
    <property type="match status" value="1"/>
</dbReference>
<feature type="domain" description="HTH gntR-type" evidence="4">
    <location>
        <begin position="15"/>
        <end position="82"/>
    </location>
</feature>
<dbReference type="RefSeq" id="WP_113053256.1">
    <property type="nucleotide sequence ID" value="NZ_QEVW01000006.1"/>
</dbReference>
<dbReference type="PANTHER" id="PTHR43537">
    <property type="entry name" value="TRANSCRIPTIONAL REGULATOR, GNTR FAMILY"/>
    <property type="match status" value="1"/>
</dbReference>
<gene>
    <name evidence="5" type="ORF">DC345_11845</name>
</gene>
<dbReference type="InterPro" id="IPR000524">
    <property type="entry name" value="Tscrpt_reg_HTH_GntR"/>
</dbReference>
<evidence type="ECO:0000313" key="5">
    <source>
        <dbReference type="EMBL" id="RAW16160.1"/>
    </source>
</evidence>
<dbReference type="Gene3D" id="1.10.10.10">
    <property type="entry name" value="Winged helix-like DNA-binding domain superfamily/Winged helix DNA-binding domain"/>
    <property type="match status" value="1"/>
</dbReference>
<dbReference type="SMART" id="SM00345">
    <property type="entry name" value="HTH_GNTR"/>
    <property type="match status" value="1"/>
</dbReference>
<evidence type="ECO:0000256" key="3">
    <source>
        <dbReference type="ARBA" id="ARBA00023163"/>
    </source>
</evidence>
<dbReference type="GO" id="GO:0003677">
    <property type="term" value="F:DNA binding"/>
    <property type="evidence" value="ECO:0007669"/>
    <property type="project" value="UniProtKB-KW"/>
</dbReference>
<accession>A0A329QUP0</accession>